<evidence type="ECO:0000256" key="1">
    <source>
        <dbReference type="ARBA" id="ARBA00004172"/>
    </source>
</evidence>
<dbReference type="SMART" id="SM00239">
    <property type="entry name" value="C2"/>
    <property type="match status" value="1"/>
</dbReference>
<dbReference type="GO" id="GO:0006887">
    <property type="term" value="P:exocytosis"/>
    <property type="evidence" value="ECO:0007669"/>
    <property type="project" value="UniProtKB-KW"/>
</dbReference>
<name>A0A3R7QIK6_PENVA</name>
<evidence type="ECO:0000256" key="4">
    <source>
        <dbReference type="ARBA" id="ARBA00005823"/>
    </source>
</evidence>
<dbReference type="InterPro" id="IPR014772">
    <property type="entry name" value="Munc13_dom-2"/>
</dbReference>
<organism evidence="12 13">
    <name type="scientific">Penaeus vannamei</name>
    <name type="common">Whiteleg shrimp</name>
    <name type="synonym">Litopenaeus vannamei</name>
    <dbReference type="NCBI Taxonomy" id="6689"/>
    <lineage>
        <taxon>Eukaryota</taxon>
        <taxon>Metazoa</taxon>
        <taxon>Ecdysozoa</taxon>
        <taxon>Arthropoda</taxon>
        <taxon>Crustacea</taxon>
        <taxon>Multicrustacea</taxon>
        <taxon>Malacostraca</taxon>
        <taxon>Eumalacostraca</taxon>
        <taxon>Eucarida</taxon>
        <taxon>Decapoda</taxon>
        <taxon>Dendrobranchiata</taxon>
        <taxon>Penaeoidea</taxon>
        <taxon>Penaeidae</taxon>
        <taxon>Penaeus</taxon>
    </lineage>
</organism>
<dbReference type="Proteomes" id="UP000283509">
    <property type="component" value="Unassembled WGS sequence"/>
</dbReference>
<dbReference type="PROSITE" id="PS51258">
    <property type="entry name" value="MHD1"/>
    <property type="match status" value="1"/>
</dbReference>
<comment type="similarity">
    <text evidence="4">Belongs to the unc-13 family.</text>
</comment>
<dbReference type="GO" id="GO:0005770">
    <property type="term" value="C:late endosome"/>
    <property type="evidence" value="ECO:0007669"/>
    <property type="project" value="UniProtKB-SubCell"/>
</dbReference>
<evidence type="ECO:0000259" key="11">
    <source>
        <dbReference type="PROSITE" id="PS51259"/>
    </source>
</evidence>
<evidence type="ECO:0000256" key="8">
    <source>
        <dbReference type="SAM" id="MobiDB-lite"/>
    </source>
</evidence>
<dbReference type="AlphaFoldDB" id="A0A3R7QIK6"/>
<gene>
    <name evidence="12" type="ORF">C7M84_013274</name>
</gene>
<keyword evidence="7" id="KW-0967">Endosome</keyword>
<dbReference type="GO" id="GO:0099503">
    <property type="term" value="C:secretory vesicle"/>
    <property type="evidence" value="ECO:0007669"/>
    <property type="project" value="TreeGrafter"/>
</dbReference>
<keyword evidence="6" id="KW-0963">Cytoplasm</keyword>
<keyword evidence="5" id="KW-0268">Exocytosis</keyword>
<dbReference type="InterPro" id="IPR052095">
    <property type="entry name" value="UNC-13_domain"/>
</dbReference>
<comment type="caution">
    <text evidence="12">The sequence shown here is derived from an EMBL/GenBank/DDBJ whole genome shotgun (WGS) entry which is preliminary data.</text>
</comment>
<protein>
    <recommendedName>
        <fullName evidence="14">BAI1-associated protein 3</fullName>
    </recommendedName>
</protein>
<feature type="domain" description="C2" evidence="9">
    <location>
        <begin position="726"/>
        <end position="872"/>
    </location>
</feature>
<evidence type="ECO:0000256" key="7">
    <source>
        <dbReference type="ARBA" id="ARBA00022753"/>
    </source>
</evidence>
<dbReference type="InterPro" id="IPR014770">
    <property type="entry name" value="Munc13_1"/>
</dbReference>
<proteinExistence type="inferred from homology"/>
<feature type="compositionally biased region" description="Low complexity" evidence="8">
    <location>
        <begin position="113"/>
        <end position="136"/>
    </location>
</feature>
<dbReference type="Pfam" id="PF00168">
    <property type="entry name" value="C2"/>
    <property type="match status" value="1"/>
</dbReference>
<evidence type="ECO:0000256" key="5">
    <source>
        <dbReference type="ARBA" id="ARBA00022483"/>
    </source>
</evidence>
<reference evidence="12 13" key="1">
    <citation type="submission" date="2018-04" db="EMBL/GenBank/DDBJ databases">
        <authorList>
            <person name="Zhang X."/>
            <person name="Yuan J."/>
            <person name="Li F."/>
            <person name="Xiang J."/>
        </authorList>
    </citation>
    <scope>NUCLEOTIDE SEQUENCE [LARGE SCALE GENOMIC DNA]</scope>
    <source>
        <tissue evidence="12">Muscle</tissue>
    </source>
</reference>
<accession>A0A3R7QIK6</accession>
<dbReference type="PROSITE" id="PS51259">
    <property type="entry name" value="MHD2"/>
    <property type="match status" value="1"/>
</dbReference>
<evidence type="ECO:0000256" key="2">
    <source>
        <dbReference type="ARBA" id="ARBA00004496"/>
    </source>
</evidence>
<dbReference type="OrthoDB" id="67700at2759"/>
<dbReference type="EMBL" id="QCYY01002656">
    <property type="protein sequence ID" value="ROT68569.1"/>
    <property type="molecule type" value="Genomic_DNA"/>
</dbReference>
<evidence type="ECO:0000313" key="13">
    <source>
        <dbReference type="Proteomes" id="UP000283509"/>
    </source>
</evidence>
<evidence type="ECO:0000256" key="3">
    <source>
        <dbReference type="ARBA" id="ARBA00004603"/>
    </source>
</evidence>
<dbReference type="Pfam" id="PF06292">
    <property type="entry name" value="MUN"/>
    <property type="match status" value="1"/>
</dbReference>
<feature type="region of interest" description="Disordered" evidence="8">
    <location>
        <begin position="102"/>
        <end position="136"/>
    </location>
</feature>
<dbReference type="SUPFAM" id="SSF49562">
    <property type="entry name" value="C2 domain (Calcium/lipid-binding domain, CaLB)"/>
    <property type="match status" value="1"/>
</dbReference>
<reference evidence="12 13" key="2">
    <citation type="submission" date="2019-01" db="EMBL/GenBank/DDBJ databases">
        <title>The decoding of complex shrimp genome reveals the adaptation for benthos swimmer, frequently molting mechanism and breeding impact on genome.</title>
        <authorList>
            <person name="Sun Y."/>
            <person name="Gao Y."/>
            <person name="Yu Y."/>
        </authorList>
    </citation>
    <scope>NUCLEOTIDE SEQUENCE [LARGE SCALE GENOMIC DNA]</scope>
    <source>
        <tissue evidence="12">Muscle</tissue>
    </source>
</reference>
<evidence type="ECO:0000259" key="10">
    <source>
        <dbReference type="PROSITE" id="PS51258"/>
    </source>
</evidence>
<comment type="subcellular location">
    <subcellularLocation>
        <location evidence="2">Cytoplasm</location>
    </subcellularLocation>
    <subcellularLocation>
        <location evidence="3">Late endosome</location>
    </subcellularLocation>
    <subcellularLocation>
        <location evidence="1">Recycling endosome</location>
    </subcellularLocation>
</comment>
<evidence type="ECO:0000259" key="9">
    <source>
        <dbReference type="PROSITE" id="PS50004"/>
    </source>
</evidence>
<dbReference type="PROSITE" id="PS50004">
    <property type="entry name" value="C2"/>
    <property type="match status" value="1"/>
</dbReference>
<feature type="domain" description="MHD1" evidence="10">
    <location>
        <begin position="390"/>
        <end position="514"/>
    </location>
</feature>
<evidence type="ECO:0008006" key="14">
    <source>
        <dbReference type="Google" id="ProtNLM"/>
    </source>
</evidence>
<dbReference type="InterPro" id="IPR010439">
    <property type="entry name" value="MUN_dom"/>
</dbReference>
<feature type="domain" description="MHD2" evidence="11">
    <location>
        <begin position="607"/>
        <end position="719"/>
    </location>
</feature>
<evidence type="ECO:0000313" key="12">
    <source>
        <dbReference type="EMBL" id="ROT68569.1"/>
    </source>
</evidence>
<evidence type="ECO:0000256" key="6">
    <source>
        <dbReference type="ARBA" id="ARBA00022490"/>
    </source>
</evidence>
<dbReference type="PANTHER" id="PTHR45999">
    <property type="entry name" value="UNC-13-4A, ISOFORM B"/>
    <property type="match status" value="1"/>
</dbReference>
<dbReference type="Gene3D" id="1.10.357.50">
    <property type="match status" value="1"/>
</dbReference>
<dbReference type="Gene3D" id="2.60.40.150">
    <property type="entry name" value="C2 domain"/>
    <property type="match status" value="1"/>
</dbReference>
<dbReference type="InterPro" id="IPR000008">
    <property type="entry name" value="C2_dom"/>
</dbReference>
<dbReference type="GO" id="GO:0055037">
    <property type="term" value="C:recycling endosome"/>
    <property type="evidence" value="ECO:0007669"/>
    <property type="project" value="UniProtKB-SubCell"/>
</dbReference>
<sequence length="923" mass="105302">MKRAKNLFGTVTVPLEDVKDQVTESWHNIVKNKEEELSQSAPRESFKSTKKRGSLRIGLRVSAVAQLHHLGPHWYDALLHKLMYQHLGYLDSLDGFGRTSIRRSRQRKGIRCSNRSSKSNSTMSSSSSESSGSGSSIENEVLWPSVSPWPGTLSNASLSILKQYATMLNIPPQSVILSWWKVTSRLSIVDQSFLLQLLAILQRHIAEGNYSDEEMQEVRSTLRIWASLQEEKLVYLNNNYPATSRVISYQQLTHTLRGLKAVDSKPETRSLQIFPQDMWENAIRNRGRNSPDASEEQQLVAAVAVSQEIISFLRDVCDFYQDVFIRESQVSFLRLTYALLTYELSARVRPLMIKLYKPKGDSQFSCDANEINDTAETNSSTALQVSNPVWQLYKRLEIIVEIGENLPEEVQLQSDLHGYHQWFVGGVIRWQEHVFRESRSMIAKEVQKDEFQSNAKSYGSASISSSAMELTYVFRIVTTYWQKLAWPDEAEGNGIAKQLMQQCCSLGLLYTKLVISKLEVILQEKTDPKVLLLSAETCRALNNIEYVCEEIQELPGHFGLAIENEKYPVITNTTLKMETSIKKFIDTVIKKLRQTLNQAVMESCEMVNETPLLKKVLDQYLSLLDNCLTRPNFERFLRKIWNVLVAIFVSLVESNCDKKNAEFFSGVFTILERTWHFFTHSPTNSKGLDPQLAHTMEYQNLLDTLGNLKMPTESLVAKYYRERFEEQSQPGASLTARLVVLAYFTTTGNLTVEVIMANDIVKPKNYHEPTPVLPLMSSGKSPDTYVQVKLVPGEWFPNVRNQKTKIQKKSEAPVYKESFEFLISHTDTGTKSGGHLLFVLKMSHRVQADCILGEAVLPLEELPCVEPSAMRSVTTKYLTVNLAREDNEYTALKALQYRIWDKKAVSFLKEGKKKRKIKLQLDL</sequence>
<dbReference type="InterPro" id="IPR035892">
    <property type="entry name" value="C2_domain_sf"/>
</dbReference>
<keyword evidence="13" id="KW-1185">Reference proteome</keyword>
<dbReference type="PANTHER" id="PTHR45999:SF4">
    <property type="entry name" value="UNC-13-4A, ISOFORM B"/>
    <property type="match status" value="1"/>
</dbReference>